<protein>
    <submittedName>
        <fullName evidence="2">Uncharacterized protein</fullName>
    </submittedName>
</protein>
<sequence>MGRGGSAADLCPDSPPIWRQFSSGKSWPVDVVPKEVFKDCDGKPYDFVRPWHAHLNHGHDFRLAFRRKVPTDIYRSENTYCRDDTIPSLDDHNTMLDAYETRRIRLMRQDHQNKGDYFKWIGEQKRASFKEIRARNQARDPSAPYMRRVKSSGGMMPSNPVFNMVNYQKEREQNMLNDKFRVPAIWNGTPPHMQPRPTTVGSMSSYNAWGSTFTHIPYEVPDRKDEPAGDAFADGFPSRPQSKQRPTSTPGSRTSRASKPSSRKATPNHIPFEELSPKTQHQAKAERSDVEVFETKLMELQTVPLEERLKKQLEAMTLNQRPPRVIPLQKRLQAANIVNPRPQTSPHPGISGNLGSCRSALGSRGSVRSVAGIYQHGTARNLSRQGTPNTRRGDSRQGHKLGIKIPPQSEWPERWGSLENACNAHHQRDD</sequence>
<organism evidence="2">
    <name type="scientific">Pyramimonas obovata</name>
    <dbReference type="NCBI Taxonomy" id="1411642"/>
    <lineage>
        <taxon>Eukaryota</taxon>
        <taxon>Viridiplantae</taxon>
        <taxon>Chlorophyta</taxon>
        <taxon>Pyramimonadophyceae</taxon>
        <taxon>Pyramimonadales</taxon>
        <taxon>Pyramimonadaceae</taxon>
        <taxon>Pyramimonas</taxon>
        <taxon>Pyramimonas incertae sedis</taxon>
    </lineage>
</organism>
<evidence type="ECO:0000256" key="1">
    <source>
        <dbReference type="SAM" id="MobiDB-lite"/>
    </source>
</evidence>
<feature type="compositionally biased region" description="Polar residues" evidence="1">
    <location>
        <begin position="239"/>
        <end position="265"/>
    </location>
</feature>
<accession>A0A7S0R333</accession>
<proteinExistence type="predicted"/>
<feature type="region of interest" description="Disordered" evidence="1">
    <location>
        <begin position="218"/>
        <end position="288"/>
    </location>
</feature>
<dbReference type="EMBL" id="HBFA01016203">
    <property type="protein sequence ID" value="CAD8665747.1"/>
    <property type="molecule type" value="Transcribed_RNA"/>
</dbReference>
<gene>
    <name evidence="2" type="ORF">POBO1169_LOCUS8332</name>
</gene>
<feature type="compositionally biased region" description="Polar residues" evidence="1">
    <location>
        <begin position="379"/>
        <end position="390"/>
    </location>
</feature>
<evidence type="ECO:0000313" key="2">
    <source>
        <dbReference type="EMBL" id="CAD8665747.1"/>
    </source>
</evidence>
<reference evidence="2" key="1">
    <citation type="submission" date="2021-01" db="EMBL/GenBank/DDBJ databases">
        <authorList>
            <person name="Corre E."/>
            <person name="Pelletier E."/>
            <person name="Niang G."/>
            <person name="Scheremetjew M."/>
            <person name="Finn R."/>
            <person name="Kale V."/>
            <person name="Holt S."/>
            <person name="Cochrane G."/>
            <person name="Meng A."/>
            <person name="Brown T."/>
            <person name="Cohen L."/>
        </authorList>
    </citation>
    <scope>NUCLEOTIDE SEQUENCE</scope>
    <source>
        <strain evidence="2">CCMP722</strain>
    </source>
</reference>
<dbReference type="AlphaFoldDB" id="A0A7S0R333"/>
<name>A0A7S0R333_9CHLO</name>
<feature type="region of interest" description="Disordered" evidence="1">
    <location>
        <begin position="379"/>
        <end position="417"/>
    </location>
</feature>